<dbReference type="OrthoDB" id="6776103at2759"/>
<accession>A0A8J2KWN9</accession>
<evidence type="ECO:0000313" key="2">
    <source>
        <dbReference type="EMBL" id="CAG7820584.1"/>
    </source>
</evidence>
<keyword evidence="1" id="KW-1133">Transmembrane helix</keyword>
<name>A0A8J2KWN9_9HEXA</name>
<feature type="transmembrane region" description="Helical" evidence="1">
    <location>
        <begin position="33"/>
        <end position="55"/>
    </location>
</feature>
<protein>
    <submittedName>
        <fullName evidence="2">Uncharacterized protein</fullName>
    </submittedName>
</protein>
<dbReference type="Proteomes" id="UP000708208">
    <property type="component" value="Unassembled WGS sequence"/>
</dbReference>
<gene>
    <name evidence="2" type="ORF">AFUS01_LOCUS30968</name>
</gene>
<dbReference type="EMBL" id="CAJVCH010483180">
    <property type="protein sequence ID" value="CAG7820584.1"/>
    <property type="molecule type" value="Genomic_DNA"/>
</dbReference>
<reference evidence="2" key="1">
    <citation type="submission" date="2021-06" db="EMBL/GenBank/DDBJ databases">
        <authorList>
            <person name="Hodson N. C."/>
            <person name="Mongue J. A."/>
            <person name="Jaron S. K."/>
        </authorList>
    </citation>
    <scope>NUCLEOTIDE SEQUENCE</scope>
</reference>
<organism evidence="2 3">
    <name type="scientific">Allacma fusca</name>
    <dbReference type="NCBI Taxonomy" id="39272"/>
    <lineage>
        <taxon>Eukaryota</taxon>
        <taxon>Metazoa</taxon>
        <taxon>Ecdysozoa</taxon>
        <taxon>Arthropoda</taxon>
        <taxon>Hexapoda</taxon>
        <taxon>Collembola</taxon>
        <taxon>Symphypleona</taxon>
        <taxon>Sminthuridae</taxon>
        <taxon>Allacma</taxon>
    </lineage>
</organism>
<feature type="non-terminal residue" evidence="2">
    <location>
        <position position="70"/>
    </location>
</feature>
<keyword evidence="3" id="KW-1185">Reference proteome</keyword>
<evidence type="ECO:0000256" key="1">
    <source>
        <dbReference type="SAM" id="Phobius"/>
    </source>
</evidence>
<keyword evidence="1" id="KW-0472">Membrane</keyword>
<sequence>SEADPRKGCTSRCIKLQFNIDGLPIFKSTGEQFWPILCYVVSSLMPPFVIGLYTVSILSASAATPLPERT</sequence>
<keyword evidence="1" id="KW-0812">Transmembrane</keyword>
<comment type="caution">
    <text evidence="2">The sequence shown here is derived from an EMBL/GenBank/DDBJ whole genome shotgun (WGS) entry which is preliminary data.</text>
</comment>
<dbReference type="AlphaFoldDB" id="A0A8J2KWN9"/>
<proteinExistence type="predicted"/>
<evidence type="ECO:0000313" key="3">
    <source>
        <dbReference type="Proteomes" id="UP000708208"/>
    </source>
</evidence>